<dbReference type="Proteomes" id="UP001596047">
    <property type="component" value="Unassembled WGS sequence"/>
</dbReference>
<feature type="transmembrane region" description="Helical" evidence="6">
    <location>
        <begin position="36"/>
        <end position="57"/>
    </location>
</feature>
<keyword evidence="5 6" id="KW-0472">Membrane</keyword>
<dbReference type="PANTHER" id="PTHR40077:SF1">
    <property type="entry name" value="MEMBRANE PROTEIN"/>
    <property type="match status" value="1"/>
</dbReference>
<proteinExistence type="predicted"/>
<keyword evidence="4 6" id="KW-1133">Transmembrane helix</keyword>
<protein>
    <submittedName>
        <fullName evidence="8">DUF3817 domain-containing protein</fullName>
    </submittedName>
</protein>
<comment type="caution">
    <text evidence="8">The sequence shown here is derived from an EMBL/GenBank/DDBJ whole genome shotgun (WGS) entry which is preliminary data.</text>
</comment>
<evidence type="ECO:0000256" key="2">
    <source>
        <dbReference type="ARBA" id="ARBA00022475"/>
    </source>
</evidence>
<feature type="transmembrane region" description="Helical" evidence="6">
    <location>
        <begin position="12"/>
        <end position="30"/>
    </location>
</feature>
<organism evidence="8 9">
    <name type="scientific">Paenibacillus solisilvae</name>
    <dbReference type="NCBI Taxonomy" id="2486751"/>
    <lineage>
        <taxon>Bacteria</taxon>
        <taxon>Bacillati</taxon>
        <taxon>Bacillota</taxon>
        <taxon>Bacilli</taxon>
        <taxon>Bacillales</taxon>
        <taxon>Paenibacillaceae</taxon>
        <taxon>Paenibacillus</taxon>
    </lineage>
</organism>
<dbReference type="EMBL" id="JBHSOW010000043">
    <property type="protein sequence ID" value="MFC5650003.1"/>
    <property type="molecule type" value="Genomic_DNA"/>
</dbReference>
<comment type="subcellular location">
    <subcellularLocation>
        <location evidence="1">Cell membrane</location>
        <topology evidence="1">Multi-pass membrane protein</topology>
    </subcellularLocation>
</comment>
<keyword evidence="9" id="KW-1185">Reference proteome</keyword>
<keyword evidence="2" id="KW-1003">Cell membrane</keyword>
<feature type="transmembrane region" description="Helical" evidence="6">
    <location>
        <begin position="69"/>
        <end position="88"/>
    </location>
</feature>
<keyword evidence="3 6" id="KW-0812">Transmembrane</keyword>
<dbReference type="InterPro" id="IPR023845">
    <property type="entry name" value="DUF3817_TM"/>
</dbReference>
<evidence type="ECO:0000259" key="7">
    <source>
        <dbReference type="Pfam" id="PF12823"/>
    </source>
</evidence>
<evidence type="ECO:0000256" key="3">
    <source>
        <dbReference type="ARBA" id="ARBA00022692"/>
    </source>
</evidence>
<accession>A0ABW0VX15</accession>
<name>A0ABW0VX15_9BACL</name>
<dbReference type="Pfam" id="PF12823">
    <property type="entry name" value="DUF3817"/>
    <property type="match status" value="1"/>
</dbReference>
<evidence type="ECO:0000256" key="4">
    <source>
        <dbReference type="ARBA" id="ARBA00022989"/>
    </source>
</evidence>
<reference evidence="9" key="1">
    <citation type="journal article" date="2019" name="Int. J. Syst. Evol. Microbiol.">
        <title>The Global Catalogue of Microorganisms (GCM) 10K type strain sequencing project: providing services to taxonomists for standard genome sequencing and annotation.</title>
        <authorList>
            <consortium name="The Broad Institute Genomics Platform"/>
            <consortium name="The Broad Institute Genome Sequencing Center for Infectious Disease"/>
            <person name="Wu L."/>
            <person name="Ma J."/>
        </authorList>
    </citation>
    <scope>NUCLEOTIDE SEQUENCE [LARGE SCALE GENOMIC DNA]</scope>
    <source>
        <strain evidence="9">CGMCC 1.3240</strain>
    </source>
</reference>
<feature type="domain" description="DUF3817" evidence="7">
    <location>
        <begin position="6"/>
        <end position="94"/>
    </location>
</feature>
<evidence type="ECO:0000256" key="1">
    <source>
        <dbReference type="ARBA" id="ARBA00004651"/>
    </source>
</evidence>
<evidence type="ECO:0000313" key="8">
    <source>
        <dbReference type="EMBL" id="MFC5650003.1"/>
    </source>
</evidence>
<dbReference type="NCBIfam" id="TIGR03954">
    <property type="entry name" value="integ_memb_HG"/>
    <property type="match status" value="1"/>
</dbReference>
<evidence type="ECO:0000313" key="9">
    <source>
        <dbReference type="Proteomes" id="UP001596047"/>
    </source>
</evidence>
<gene>
    <name evidence="8" type="ORF">ACFPYJ_12905</name>
</gene>
<evidence type="ECO:0000256" key="6">
    <source>
        <dbReference type="SAM" id="Phobius"/>
    </source>
</evidence>
<sequence length="96" mass="10953">MLKTALGRFRFIGNAEGTSYLVLLLIAMPLKYWADMPLAVTIVGALHGLLFTLYLFALLHVWIVKRWSFLRVLIAFLVAFIPIGTYVLDAKLRKEE</sequence>
<evidence type="ECO:0000256" key="5">
    <source>
        <dbReference type="ARBA" id="ARBA00023136"/>
    </source>
</evidence>
<dbReference type="PANTHER" id="PTHR40077">
    <property type="entry name" value="MEMBRANE PROTEIN-RELATED"/>
    <property type="match status" value="1"/>
</dbReference>
<dbReference type="RefSeq" id="WP_379188554.1">
    <property type="nucleotide sequence ID" value="NZ_JBHSOW010000043.1"/>
</dbReference>